<proteinExistence type="predicted"/>
<comment type="caution">
    <text evidence="1">The sequence shown here is derived from an EMBL/GenBank/DDBJ whole genome shotgun (WGS) entry which is preliminary data.</text>
</comment>
<accession>A0A9W8N811</accession>
<dbReference type="EMBL" id="JANPWZ010001976">
    <property type="protein sequence ID" value="KAJ3561984.1"/>
    <property type="molecule type" value="Genomic_DNA"/>
</dbReference>
<name>A0A9W8N811_9PEZI</name>
<evidence type="ECO:0000313" key="1">
    <source>
        <dbReference type="EMBL" id="KAJ3561984.1"/>
    </source>
</evidence>
<sequence>MLRTWTYLEISADIRIDRIRIPISINSQNRDVRVSTRPKQLFALGDIPRNPLSDLSIVRIIGAPRCPRTALYPAHQDLAIAM</sequence>
<evidence type="ECO:0000313" key="2">
    <source>
        <dbReference type="Proteomes" id="UP001148614"/>
    </source>
</evidence>
<protein>
    <submittedName>
        <fullName evidence="1">Uncharacterized protein</fullName>
    </submittedName>
</protein>
<keyword evidence="2" id="KW-1185">Reference proteome</keyword>
<dbReference type="Proteomes" id="UP001148614">
    <property type="component" value="Unassembled WGS sequence"/>
</dbReference>
<organism evidence="1 2">
    <name type="scientific">Xylaria arbuscula</name>
    <dbReference type="NCBI Taxonomy" id="114810"/>
    <lineage>
        <taxon>Eukaryota</taxon>
        <taxon>Fungi</taxon>
        <taxon>Dikarya</taxon>
        <taxon>Ascomycota</taxon>
        <taxon>Pezizomycotina</taxon>
        <taxon>Sordariomycetes</taxon>
        <taxon>Xylariomycetidae</taxon>
        <taxon>Xylariales</taxon>
        <taxon>Xylariaceae</taxon>
        <taxon>Xylaria</taxon>
    </lineage>
</organism>
<gene>
    <name evidence="1" type="ORF">NPX13_g8739</name>
</gene>
<dbReference type="AlphaFoldDB" id="A0A9W8N811"/>
<reference evidence="1" key="1">
    <citation type="submission" date="2022-07" db="EMBL/GenBank/DDBJ databases">
        <title>Genome Sequence of Xylaria arbuscula.</title>
        <authorList>
            <person name="Buettner E."/>
        </authorList>
    </citation>
    <scope>NUCLEOTIDE SEQUENCE</scope>
    <source>
        <strain evidence="1">VT107</strain>
    </source>
</reference>